<dbReference type="Proteomes" id="UP000236551">
    <property type="component" value="Plasmid pCV839-15-p3"/>
</dbReference>
<name>A0A2H4TL84_ECOLX</name>
<evidence type="ECO:0000313" key="2">
    <source>
        <dbReference type="Proteomes" id="UP000236551"/>
    </source>
</evidence>
<gene>
    <name evidence="1" type="ORF">CV83915_3p0005</name>
</gene>
<proteinExistence type="predicted"/>
<organism evidence="1 2">
    <name type="scientific">Escherichia coli</name>
    <dbReference type="NCBI Taxonomy" id="562"/>
    <lineage>
        <taxon>Bacteria</taxon>
        <taxon>Pseudomonadati</taxon>
        <taxon>Pseudomonadota</taxon>
        <taxon>Gammaproteobacteria</taxon>
        <taxon>Enterobacterales</taxon>
        <taxon>Enterobacteriaceae</taxon>
        <taxon>Escherichia</taxon>
    </lineage>
</organism>
<keyword evidence="1" id="KW-0614">Plasmid</keyword>
<protein>
    <submittedName>
        <fullName evidence="1">Uncharacterized protein</fullName>
    </submittedName>
</protein>
<sequence>MLKAANGKQQTRNIFLNPFINPLRSFTAEKFFVPETTVNNYKKAFACSG</sequence>
<accession>A0A2H4TL84</accession>
<reference evidence="1 2" key="1">
    <citation type="submission" date="2017-11" db="EMBL/GenBank/DDBJ databases">
        <title>Escherichia coli CV839-15 Genome sequencing and assembly.</title>
        <authorList>
            <person name="Li Z."/>
            <person name="Song N."/>
            <person name="Li W."/>
            <person name="Philip H.R."/>
            <person name="Bu Z."/>
            <person name="Siguo L."/>
        </authorList>
    </citation>
    <scope>NUCLEOTIDE SEQUENCE [LARGE SCALE GENOMIC DNA]</scope>
    <source>
        <strain evidence="1 2">CV839-15</strain>
        <plasmid evidence="2">Plasmid pcv839-15-p3</plasmid>
    </source>
</reference>
<dbReference type="AlphaFoldDB" id="A0A2H4TL84"/>
<evidence type="ECO:0000313" key="1">
    <source>
        <dbReference type="EMBL" id="ATZ30303.1"/>
    </source>
</evidence>
<geneLocation type="plasmid" evidence="2">
    <name>pcv839-15-p3</name>
</geneLocation>
<dbReference type="EMBL" id="CP024977">
    <property type="protein sequence ID" value="ATZ30303.1"/>
    <property type="molecule type" value="Genomic_DNA"/>
</dbReference>